<proteinExistence type="predicted"/>
<comment type="caution">
    <text evidence="3">The sequence shown here is derived from an EMBL/GenBank/DDBJ whole genome shotgun (WGS) entry which is preliminary data.</text>
</comment>
<gene>
    <name evidence="3" type="ORF">JM949_07620</name>
</gene>
<evidence type="ECO:0000313" key="4">
    <source>
        <dbReference type="Proteomes" id="UP000622245"/>
    </source>
</evidence>
<evidence type="ECO:0000313" key="3">
    <source>
        <dbReference type="EMBL" id="MBM0275331.1"/>
    </source>
</evidence>
<feature type="region of interest" description="Disordered" evidence="1">
    <location>
        <begin position="51"/>
        <end position="72"/>
    </location>
</feature>
<sequence length="143" mass="14770">MKARTAGFVALAVVPLTIVGAAIGFASAGGDPQQASEPTGAQRVVDAISEKWPLPNPTDTTSGCAAKEGDSAKGCASRITTDAVTVVAFDDEATAARWTKELSKAGDTRQAGRVVLSWTSRDQHLTGPETRKDMVLIAQQAGS</sequence>
<evidence type="ECO:0000256" key="1">
    <source>
        <dbReference type="SAM" id="MobiDB-lite"/>
    </source>
</evidence>
<accession>A0ABS1YD38</accession>
<protein>
    <recommendedName>
        <fullName evidence="5">Secreted protein</fullName>
    </recommendedName>
</protein>
<feature type="chain" id="PRO_5045834638" description="Secreted protein" evidence="2">
    <location>
        <begin position="22"/>
        <end position="143"/>
    </location>
</feature>
<dbReference type="EMBL" id="JAEVHL010000021">
    <property type="protein sequence ID" value="MBM0275331.1"/>
    <property type="molecule type" value="Genomic_DNA"/>
</dbReference>
<organism evidence="3 4">
    <name type="scientific">Micromonospora tarensis</name>
    <dbReference type="NCBI Taxonomy" id="2806100"/>
    <lineage>
        <taxon>Bacteria</taxon>
        <taxon>Bacillati</taxon>
        <taxon>Actinomycetota</taxon>
        <taxon>Actinomycetes</taxon>
        <taxon>Micromonosporales</taxon>
        <taxon>Micromonosporaceae</taxon>
        <taxon>Micromonospora</taxon>
    </lineage>
</organism>
<keyword evidence="4" id="KW-1185">Reference proteome</keyword>
<dbReference type="RefSeq" id="WP_203147731.1">
    <property type="nucleotide sequence ID" value="NZ_JAEVHL010000021.1"/>
</dbReference>
<evidence type="ECO:0000256" key="2">
    <source>
        <dbReference type="SAM" id="SignalP"/>
    </source>
</evidence>
<evidence type="ECO:0008006" key="5">
    <source>
        <dbReference type="Google" id="ProtNLM"/>
    </source>
</evidence>
<keyword evidence="2" id="KW-0732">Signal</keyword>
<feature type="signal peptide" evidence="2">
    <location>
        <begin position="1"/>
        <end position="21"/>
    </location>
</feature>
<reference evidence="3 4" key="1">
    <citation type="submission" date="2021-01" db="EMBL/GenBank/DDBJ databases">
        <title>Draft genome sequence of Micromonospora sp. strain STR1s_6.</title>
        <authorList>
            <person name="Karlyshev A."/>
            <person name="Jawad R."/>
        </authorList>
    </citation>
    <scope>NUCLEOTIDE SEQUENCE [LARGE SCALE GENOMIC DNA]</scope>
    <source>
        <strain evidence="3 4">STR1S-6</strain>
    </source>
</reference>
<dbReference type="Proteomes" id="UP000622245">
    <property type="component" value="Unassembled WGS sequence"/>
</dbReference>
<name>A0ABS1YD38_9ACTN</name>